<protein>
    <submittedName>
        <fullName evidence="1">Uncharacterized protein</fullName>
    </submittedName>
</protein>
<sequence length="67" mass="7680">MEPTYICWLVDLGSVDRNKRGVNDLSKGQSMVVKRKFCFIYIFDLDVRIELTNAASYNNQTGLFATL</sequence>
<evidence type="ECO:0000313" key="1">
    <source>
        <dbReference type="EMBL" id="GGC14664.1"/>
    </source>
</evidence>
<comment type="caution">
    <text evidence="1">The sequence shown here is derived from an EMBL/GenBank/DDBJ whole genome shotgun (WGS) entry which is preliminary data.</text>
</comment>
<reference evidence="2" key="1">
    <citation type="journal article" date="2019" name="Int. J. Syst. Evol. Microbiol.">
        <title>The Global Catalogue of Microorganisms (GCM) 10K type strain sequencing project: providing services to taxonomists for standard genome sequencing and annotation.</title>
        <authorList>
            <consortium name="The Broad Institute Genomics Platform"/>
            <consortium name="The Broad Institute Genome Sequencing Center for Infectious Disease"/>
            <person name="Wu L."/>
            <person name="Ma J."/>
        </authorList>
    </citation>
    <scope>NUCLEOTIDE SEQUENCE [LARGE SCALE GENOMIC DNA]</scope>
    <source>
        <strain evidence="2">CGMCC 1.15342</strain>
    </source>
</reference>
<proteinExistence type="predicted"/>
<keyword evidence="2" id="KW-1185">Reference proteome</keyword>
<accession>A0ABQ1L156</accession>
<gene>
    <name evidence="1" type="ORF">GCM10011386_03000</name>
</gene>
<name>A0ABQ1L156_9SPHI</name>
<dbReference type="Proteomes" id="UP000597338">
    <property type="component" value="Unassembled WGS sequence"/>
</dbReference>
<evidence type="ECO:0000313" key="2">
    <source>
        <dbReference type="Proteomes" id="UP000597338"/>
    </source>
</evidence>
<dbReference type="EMBL" id="BMIK01000001">
    <property type="protein sequence ID" value="GGC14664.1"/>
    <property type="molecule type" value="Genomic_DNA"/>
</dbReference>
<organism evidence="1 2">
    <name type="scientific">Parapedobacter defluvii</name>
    <dbReference type="NCBI Taxonomy" id="2045106"/>
    <lineage>
        <taxon>Bacteria</taxon>
        <taxon>Pseudomonadati</taxon>
        <taxon>Bacteroidota</taxon>
        <taxon>Sphingobacteriia</taxon>
        <taxon>Sphingobacteriales</taxon>
        <taxon>Sphingobacteriaceae</taxon>
        <taxon>Parapedobacter</taxon>
    </lineage>
</organism>